<dbReference type="AlphaFoldDB" id="A0A0F9UZR3"/>
<sequence length="48" mass="5133">MTEQEKKAKAAAADYVSKLFKGEADYSDGIALIDYLEELCLQSSGSSG</sequence>
<reference evidence="1" key="1">
    <citation type="journal article" date="2015" name="Nature">
        <title>Complex archaea that bridge the gap between prokaryotes and eukaryotes.</title>
        <authorList>
            <person name="Spang A."/>
            <person name="Saw J.H."/>
            <person name="Jorgensen S.L."/>
            <person name="Zaremba-Niedzwiedzka K."/>
            <person name="Martijn J."/>
            <person name="Lind A.E."/>
            <person name="van Eijk R."/>
            <person name="Schleper C."/>
            <person name="Guy L."/>
            <person name="Ettema T.J."/>
        </authorList>
    </citation>
    <scope>NUCLEOTIDE SEQUENCE</scope>
</reference>
<gene>
    <name evidence="1" type="ORF">LCGC14_0145240</name>
</gene>
<organism evidence="1">
    <name type="scientific">marine sediment metagenome</name>
    <dbReference type="NCBI Taxonomy" id="412755"/>
    <lineage>
        <taxon>unclassified sequences</taxon>
        <taxon>metagenomes</taxon>
        <taxon>ecological metagenomes</taxon>
    </lineage>
</organism>
<protein>
    <submittedName>
        <fullName evidence="1">Uncharacterized protein</fullName>
    </submittedName>
</protein>
<evidence type="ECO:0000313" key="1">
    <source>
        <dbReference type="EMBL" id="KKN98430.1"/>
    </source>
</evidence>
<accession>A0A0F9UZR3</accession>
<name>A0A0F9UZR3_9ZZZZ</name>
<proteinExistence type="predicted"/>
<comment type="caution">
    <text evidence="1">The sequence shown here is derived from an EMBL/GenBank/DDBJ whole genome shotgun (WGS) entry which is preliminary data.</text>
</comment>
<dbReference type="EMBL" id="LAZR01000051">
    <property type="protein sequence ID" value="KKN98430.1"/>
    <property type="molecule type" value="Genomic_DNA"/>
</dbReference>